<feature type="transmembrane region" description="Helical" evidence="14">
    <location>
        <begin position="237"/>
        <end position="260"/>
    </location>
</feature>
<feature type="compositionally biased region" description="Polar residues" evidence="13">
    <location>
        <begin position="1019"/>
        <end position="1062"/>
    </location>
</feature>
<evidence type="ECO:0000256" key="1">
    <source>
        <dbReference type="ARBA" id="ARBA00004141"/>
    </source>
</evidence>
<dbReference type="Gene3D" id="1.10.287.70">
    <property type="match status" value="2"/>
</dbReference>
<dbReference type="InterPro" id="IPR002077">
    <property type="entry name" value="VDCCAlpha1"/>
</dbReference>
<dbReference type="EMBL" id="JAINUG010000042">
    <property type="protein sequence ID" value="KAJ8406653.1"/>
    <property type="molecule type" value="Genomic_DNA"/>
</dbReference>
<dbReference type="PANTHER" id="PTHR10037:SF209">
    <property type="entry name" value="VOLTAGE-DEPENDENT T-TYPE CALCIUM CHANNEL SUBUNIT ALPHA"/>
    <property type="match status" value="1"/>
</dbReference>
<feature type="region of interest" description="Disordered" evidence="13">
    <location>
        <begin position="1219"/>
        <end position="1260"/>
    </location>
</feature>
<dbReference type="SUPFAM" id="SSF81324">
    <property type="entry name" value="Voltage-gated potassium channels"/>
    <property type="match status" value="2"/>
</dbReference>
<feature type="domain" description="Ion transport" evidence="15">
    <location>
        <begin position="520"/>
        <end position="773"/>
    </location>
</feature>
<evidence type="ECO:0000256" key="4">
    <source>
        <dbReference type="ARBA" id="ARBA00022737"/>
    </source>
</evidence>
<evidence type="ECO:0000256" key="12">
    <source>
        <dbReference type="RuleBase" id="RU003808"/>
    </source>
</evidence>
<feature type="domain" description="Ion transport" evidence="15">
    <location>
        <begin position="204"/>
        <end position="474"/>
    </location>
</feature>
<comment type="similarity">
    <text evidence="12">Belongs to the calcium channel alpha-1 subunit (TC 1.A.1.11) family.</text>
</comment>
<evidence type="ECO:0000256" key="11">
    <source>
        <dbReference type="PIRSR" id="PIRSR602077-1"/>
    </source>
</evidence>
<feature type="transmembrane region" description="Helical" evidence="14">
    <location>
        <begin position="640"/>
        <end position="667"/>
    </location>
</feature>
<keyword evidence="10" id="KW-0407">Ion channel</keyword>
<dbReference type="GO" id="GO:0005891">
    <property type="term" value="C:voltage-gated calcium channel complex"/>
    <property type="evidence" value="ECO:0007669"/>
    <property type="project" value="InterPro"/>
</dbReference>
<proteinExistence type="inferred from homology"/>
<feature type="compositionally biased region" description="Basic and acidic residues" evidence="13">
    <location>
        <begin position="475"/>
        <end position="486"/>
    </location>
</feature>
<keyword evidence="5 12" id="KW-0851">Voltage-gated channel</keyword>
<keyword evidence="2" id="KW-0813">Transport</keyword>
<dbReference type="InterPro" id="IPR043203">
    <property type="entry name" value="VGCC_Ca_Na"/>
</dbReference>
<feature type="region of interest" description="Disordered" evidence="13">
    <location>
        <begin position="804"/>
        <end position="829"/>
    </location>
</feature>
<feature type="region of interest" description="Disordered" evidence="13">
    <location>
        <begin position="475"/>
        <end position="496"/>
    </location>
</feature>
<evidence type="ECO:0000256" key="10">
    <source>
        <dbReference type="ARBA" id="ARBA00023303"/>
    </source>
</evidence>
<feature type="region of interest" description="Disordered" evidence="13">
    <location>
        <begin position="20"/>
        <end position="75"/>
    </location>
</feature>
<evidence type="ECO:0000313" key="16">
    <source>
        <dbReference type="EMBL" id="KAJ8406653.1"/>
    </source>
</evidence>
<dbReference type="FunFam" id="1.20.120.350:FF:000009">
    <property type="entry name" value="Voltage-dependent T-type calcium channel subunit alpha"/>
    <property type="match status" value="1"/>
</dbReference>
<comment type="subcellular location">
    <subcellularLocation>
        <location evidence="1 12">Membrane</location>
        <topology evidence="1 12">Multi-pass membrane protein</topology>
    </subcellularLocation>
</comment>
<keyword evidence="6 14" id="KW-1133">Transmembrane helix</keyword>
<evidence type="ECO:0000256" key="13">
    <source>
        <dbReference type="SAM" id="MobiDB-lite"/>
    </source>
</evidence>
<evidence type="ECO:0000256" key="9">
    <source>
        <dbReference type="ARBA" id="ARBA00023180"/>
    </source>
</evidence>
<dbReference type="PRINTS" id="PR00167">
    <property type="entry name" value="CACHANNEL"/>
</dbReference>
<dbReference type="GO" id="GO:0046872">
    <property type="term" value="F:metal ion binding"/>
    <property type="evidence" value="ECO:0007669"/>
    <property type="project" value="UniProtKB-KW"/>
</dbReference>
<evidence type="ECO:0000256" key="7">
    <source>
        <dbReference type="ARBA" id="ARBA00023065"/>
    </source>
</evidence>
<dbReference type="FunFam" id="1.10.287.70:FF:000018">
    <property type="entry name" value="Voltage-dependent T-type calcium channel subunit alpha"/>
    <property type="match status" value="1"/>
</dbReference>
<gene>
    <name evidence="16" type="ORF">AAFF_G00295690</name>
</gene>
<dbReference type="Gene3D" id="1.20.120.350">
    <property type="entry name" value="Voltage-gated potassium channels. Chain C"/>
    <property type="match status" value="2"/>
</dbReference>
<keyword evidence="9" id="KW-0325">Glycoprotein</keyword>
<dbReference type="FunFam" id="1.20.120.350:FF:000008">
    <property type="entry name" value="Voltage-dependent T-type calcium channel subunit alpha"/>
    <property type="match status" value="1"/>
</dbReference>
<keyword evidence="11 12" id="KW-0106">Calcium</keyword>
<evidence type="ECO:0000256" key="14">
    <source>
        <dbReference type="SAM" id="Phobius"/>
    </source>
</evidence>
<keyword evidence="12" id="KW-0107">Calcium channel</keyword>
<reference evidence="16" key="1">
    <citation type="journal article" date="2023" name="Science">
        <title>Genome structures resolve the early diversification of teleost fishes.</title>
        <authorList>
            <person name="Parey E."/>
            <person name="Louis A."/>
            <person name="Montfort J."/>
            <person name="Bouchez O."/>
            <person name="Roques C."/>
            <person name="Iampietro C."/>
            <person name="Lluch J."/>
            <person name="Castinel A."/>
            <person name="Donnadieu C."/>
            <person name="Desvignes T."/>
            <person name="Floi Bucao C."/>
            <person name="Jouanno E."/>
            <person name="Wen M."/>
            <person name="Mejri S."/>
            <person name="Dirks R."/>
            <person name="Jansen H."/>
            <person name="Henkel C."/>
            <person name="Chen W.J."/>
            <person name="Zahm M."/>
            <person name="Cabau C."/>
            <person name="Klopp C."/>
            <person name="Thompson A.W."/>
            <person name="Robinson-Rechavi M."/>
            <person name="Braasch I."/>
            <person name="Lecointre G."/>
            <person name="Bobe J."/>
            <person name="Postlethwait J.H."/>
            <person name="Berthelot C."/>
            <person name="Roest Crollius H."/>
            <person name="Guiguen Y."/>
        </authorList>
    </citation>
    <scope>NUCLEOTIDE SEQUENCE</scope>
    <source>
        <strain evidence="16">NC1722</strain>
    </source>
</reference>
<feature type="compositionally biased region" description="Polar residues" evidence="13">
    <location>
        <begin position="1245"/>
        <end position="1254"/>
    </location>
</feature>
<feature type="compositionally biased region" description="Basic residues" evidence="13">
    <location>
        <begin position="487"/>
        <end position="496"/>
    </location>
</feature>
<keyword evidence="11" id="KW-0479">Metal-binding</keyword>
<feature type="transmembrane region" description="Helical" evidence="14">
    <location>
        <begin position="520"/>
        <end position="537"/>
    </location>
</feature>
<dbReference type="PANTHER" id="PTHR10037">
    <property type="entry name" value="VOLTAGE-GATED CATION CHANNEL CALCIUM AND SODIUM"/>
    <property type="match status" value="1"/>
</dbReference>
<feature type="transmembrane region" description="Helical" evidence="14">
    <location>
        <begin position="280"/>
        <end position="307"/>
    </location>
</feature>
<feature type="binding site" evidence="11">
    <location>
        <position position="413"/>
    </location>
    <ligand>
        <name>Ca(2+)</name>
        <dbReference type="ChEBI" id="CHEBI:29108"/>
    </ligand>
</feature>
<evidence type="ECO:0000256" key="2">
    <source>
        <dbReference type="ARBA" id="ARBA00022448"/>
    </source>
</evidence>
<organism evidence="16 17">
    <name type="scientific">Aldrovandia affinis</name>
    <dbReference type="NCBI Taxonomy" id="143900"/>
    <lineage>
        <taxon>Eukaryota</taxon>
        <taxon>Metazoa</taxon>
        <taxon>Chordata</taxon>
        <taxon>Craniata</taxon>
        <taxon>Vertebrata</taxon>
        <taxon>Euteleostomi</taxon>
        <taxon>Actinopterygii</taxon>
        <taxon>Neopterygii</taxon>
        <taxon>Teleostei</taxon>
        <taxon>Notacanthiformes</taxon>
        <taxon>Halosauridae</taxon>
        <taxon>Aldrovandia</taxon>
    </lineage>
</organism>
<dbReference type="GO" id="GO:0005248">
    <property type="term" value="F:voltage-gated sodium channel activity"/>
    <property type="evidence" value="ECO:0007669"/>
    <property type="project" value="TreeGrafter"/>
</dbReference>
<dbReference type="GO" id="GO:0045956">
    <property type="term" value="P:positive regulation of calcium ion-dependent exocytosis"/>
    <property type="evidence" value="ECO:0007669"/>
    <property type="project" value="TreeGrafter"/>
</dbReference>
<keyword evidence="3 14" id="KW-0812">Transmembrane</keyword>
<feature type="region of interest" description="Disordered" evidence="13">
    <location>
        <begin position="1123"/>
        <end position="1164"/>
    </location>
</feature>
<name>A0AAD7SQZ5_9TELE</name>
<dbReference type="GO" id="GO:0001518">
    <property type="term" value="C:voltage-gated sodium channel complex"/>
    <property type="evidence" value="ECO:0007669"/>
    <property type="project" value="TreeGrafter"/>
</dbReference>
<dbReference type="GO" id="GO:0070509">
    <property type="term" value="P:calcium ion import"/>
    <property type="evidence" value="ECO:0007669"/>
    <property type="project" value="TreeGrafter"/>
</dbReference>
<keyword evidence="7" id="KW-0406">Ion transport</keyword>
<dbReference type="InterPro" id="IPR005821">
    <property type="entry name" value="Ion_trans_dom"/>
</dbReference>
<keyword evidence="17" id="KW-1185">Reference proteome</keyword>
<keyword evidence="8 14" id="KW-0472">Membrane</keyword>
<evidence type="ECO:0000259" key="15">
    <source>
        <dbReference type="Pfam" id="PF00520"/>
    </source>
</evidence>
<evidence type="ECO:0000256" key="3">
    <source>
        <dbReference type="ARBA" id="ARBA00022692"/>
    </source>
</evidence>
<dbReference type="InterPro" id="IPR027359">
    <property type="entry name" value="Volt_channel_dom_sf"/>
</dbReference>
<dbReference type="Pfam" id="PF00520">
    <property type="entry name" value="Ion_trans"/>
    <property type="match status" value="2"/>
</dbReference>
<accession>A0AAD7SQZ5</accession>
<feature type="transmembrane region" description="Helical" evidence="14">
    <location>
        <begin position="441"/>
        <end position="464"/>
    </location>
</feature>
<protein>
    <recommendedName>
        <fullName evidence="15">Ion transport domain-containing protein</fullName>
    </recommendedName>
</protein>
<dbReference type="GO" id="GO:0086010">
    <property type="term" value="P:membrane depolarization during action potential"/>
    <property type="evidence" value="ECO:0007669"/>
    <property type="project" value="TreeGrafter"/>
</dbReference>
<sequence length="1260" mass="138871">MHPDCSSFYHNWGRPPPASVWNRRSSWTNQGRSSRELGRGVGGGSLRSRSLRSNNVAENESLLSPPPLLAPPLLSRHLPPYRDRRALSLELPELLQVPGPPLPRKKSFCGGLGGPGGAGEHHDCNGKTHTRIPQPQLLGDVFPQLNTKQRAQLEEEMDYSLCFRIQKMIEVYRPDWCEAREDWSVYLFSPQNKFRVLCQNIIAHKLFDYVVLAFIFLNCITVALERPKIHQGSLERLFLTVSNYIFTTIFVAEMTLKVVSKGLYLGDKAYLRSSWNILDGFLVFVSLIDIVVSMAGGAKILGVLRVLRLLRTLRPLRVISRAPGLKLVVETLITSLKPIGNIVLICCAFFIIFGILGVQLFKGKFYYCSGPDVKNVTNKSDCLLASYKWVHHKYNFDNLGQALMSLFVLASKDGWVNIMYHGLDAVGIDQQPVINNSPWMLLYFISFLLIVSFFVLNMFVGVVVENFHKCRQHQEVEEAKRREEKRQRRMEKKRRKAQKLPYYSSYSTARLMIHSLCTSHYLDLFITFIICVNVVTMSLEHYSQPQSLETGLKYCNYFFTTTFVLEAILKLVAFGFRRFFKDRWNQLDLAIVLLSVMGITLEEIEISAALPINPTIIRIMRVLRIARVLKLLKMATGMRALLDTVVQALPQVGNLGLLFMLLFFIYAALGVELFGELVCNEDYPCEGMSRHATFENFGMAFLTLFQVSTGDNWNGIMKDTLRECQAGEHTCNPSLQFISPMYFVSFVLTAQFVLINVVVAVLMKHLDDSNKEAQEDAEMDAEIELELAQGGLCCLGTLGGGGGGGGGDKGGPDGGTRQSVGASANLGGATPHGCPRNPCKLYSPAQENLWLDSVSLLIKDSFEGEMLMIDNLSGSVFHHYSSPPSCKDCQRHPRQIRLAEVEQASLMSEQLSDKSSSLALPDDLSLDDHSMYQLLVRDSKDERSSSNSHSSGELEGGAESPYHIPRAEEGGGPFGLAFQKEPQGPHLTPSDSAEFFHPAATTPPTSPGLGGVSAGRGSRLTSTASWASLRSPGTNSRVLSTQHPSHSNSSLATGSSEGSLQTTLEEGLSFSLSPPREFHLPLPLVCPVPADSSCPPGETLRPLVHPLADPPVVFNLQAIRGHQRSQSSCGGSTSPGCNRQDSMDPSDEDLGIGIGGGGSSQACNSEHLSETLSSLSLTSLLSPSSLVPPLVKKCKSTGSLEQGGMLARGKEGRRLYGMDQQGCLSNPWSEEEREREGEAGMSFGVKSTSHNTVVGSRRNR</sequence>
<dbReference type="Proteomes" id="UP001221898">
    <property type="component" value="Unassembled WGS sequence"/>
</dbReference>
<feature type="transmembrane region" description="Helical" evidence="14">
    <location>
        <begin position="342"/>
        <end position="361"/>
    </location>
</feature>
<feature type="transmembrane region" description="Helical" evidence="14">
    <location>
        <begin position="206"/>
        <end position="225"/>
    </location>
</feature>
<evidence type="ECO:0000256" key="8">
    <source>
        <dbReference type="ARBA" id="ARBA00023136"/>
    </source>
</evidence>
<dbReference type="FunFam" id="1.10.287.70:FF:000054">
    <property type="entry name" value="Voltage-dependent T-type calcium channel subunit alpha"/>
    <property type="match status" value="1"/>
</dbReference>
<dbReference type="AlphaFoldDB" id="A0AAD7SQZ5"/>
<feature type="compositionally biased region" description="Polar residues" evidence="13">
    <location>
        <begin position="1124"/>
        <end position="1140"/>
    </location>
</feature>
<feature type="transmembrane region" description="Helical" evidence="14">
    <location>
        <begin position="742"/>
        <end position="763"/>
    </location>
</feature>
<keyword evidence="12" id="KW-0109">Calcium transport</keyword>
<feature type="region of interest" description="Disordered" evidence="13">
    <location>
        <begin position="937"/>
        <end position="1062"/>
    </location>
</feature>
<dbReference type="GO" id="GO:0008332">
    <property type="term" value="F:low voltage-gated calcium channel activity"/>
    <property type="evidence" value="ECO:0007669"/>
    <property type="project" value="TreeGrafter"/>
</dbReference>
<feature type="compositionally biased region" description="Gly residues" evidence="13">
    <location>
        <begin position="804"/>
        <end position="814"/>
    </location>
</feature>
<comment type="caution">
    <text evidence="16">The sequence shown here is derived from an EMBL/GenBank/DDBJ whole genome shotgun (WGS) entry which is preliminary data.</text>
</comment>
<evidence type="ECO:0000256" key="5">
    <source>
        <dbReference type="ARBA" id="ARBA00022882"/>
    </source>
</evidence>
<keyword evidence="4" id="KW-0677">Repeat</keyword>
<evidence type="ECO:0000256" key="6">
    <source>
        <dbReference type="ARBA" id="ARBA00022989"/>
    </source>
</evidence>
<dbReference type="GO" id="GO:0043005">
    <property type="term" value="C:neuron projection"/>
    <property type="evidence" value="ECO:0007669"/>
    <property type="project" value="TreeGrafter"/>
</dbReference>
<evidence type="ECO:0000313" key="17">
    <source>
        <dbReference type="Proteomes" id="UP001221898"/>
    </source>
</evidence>
<feature type="transmembrane region" description="Helical" evidence="14">
    <location>
        <begin position="557"/>
        <end position="576"/>
    </location>
</feature>